<keyword evidence="4 10" id="KW-0067">ATP-binding</keyword>
<dbReference type="SUPFAM" id="SSF90123">
    <property type="entry name" value="ABC transporter transmembrane region"/>
    <property type="match status" value="1"/>
</dbReference>
<evidence type="ECO:0000256" key="5">
    <source>
        <dbReference type="ARBA" id="ARBA00022989"/>
    </source>
</evidence>
<evidence type="ECO:0000256" key="3">
    <source>
        <dbReference type="ARBA" id="ARBA00022741"/>
    </source>
</evidence>
<dbReference type="InterPro" id="IPR003593">
    <property type="entry name" value="AAA+_ATPase"/>
</dbReference>
<feature type="transmembrane region" description="Helical" evidence="7">
    <location>
        <begin position="117"/>
        <end position="141"/>
    </location>
</feature>
<dbReference type="EMBL" id="SLWM01000001">
    <property type="protein sequence ID" value="TCO31382.1"/>
    <property type="molecule type" value="Genomic_DNA"/>
</dbReference>
<proteinExistence type="predicted"/>
<organism evidence="10 11">
    <name type="scientific">Kribbella orskensis</name>
    <dbReference type="NCBI Taxonomy" id="2512216"/>
    <lineage>
        <taxon>Bacteria</taxon>
        <taxon>Bacillati</taxon>
        <taxon>Actinomycetota</taxon>
        <taxon>Actinomycetes</taxon>
        <taxon>Propionibacteriales</taxon>
        <taxon>Kribbellaceae</taxon>
        <taxon>Kribbella</taxon>
    </lineage>
</organism>
<dbReference type="InterPro" id="IPR011527">
    <property type="entry name" value="ABC1_TM_dom"/>
</dbReference>
<evidence type="ECO:0000313" key="11">
    <source>
        <dbReference type="Proteomes" id="UP000295818"/>
    </source>
</evidence>
<keyword evidence="11" id="KW-1185">Reference proteome</keyword>
<dbReference type="PROSITE" id="PS50929">
    <property type="entry name" value="ABC_TM1F"/>
    <property type="match status" value="1"/>
</dbReference>
<comment type="subcellular location">
    <subcellularLocation>
        <location evidence="1">Cell membrane</location>
        <topology evidence="1">Multi-pass membrane protein</topology>
    </subcellularLocation>
</comment>
<keyword evidence="6 7" id="KW-0472">Membrane</keyword>
<evidence type="ECO:0000256" key="1">
    <source>
        <dbReference type="ARBA" id="ARBA00004651"/>
    </source>
</evidence>
<evidence type="ECO:0000313" key="10">
    <source>
        <dbReference type="EMBL" id="TCO31382.1"/>
    </source>
</evidence>
<dbReference type="PROSITE" id="PS50893">
    <property type="entry name" value="ABC_TRANSPORTER_2"/>
    <property type="match status" value="1"/>
</dbReference>
<keyword evidence="3" id="KW-0547">Nucleotide-binding</keyword>
<dbReference type="SMART" id="SM00382">
    <property type="entry name" value="AAA"/>
    <property type="match status" value="1"/>
</dbReference>
<dbReference type="InterPro" id="IPR036640">
    <property type="entry name" value="ABC1_TM_sf"/>
</dbReference>
<dbReference type="PANTHER" id="PTHR24221">
    <property type="entry name" value="ATP-BINDING CASSETTE SUB-FAMILY B"/>
    <property type="match status" value="1"/>
</dbReference>
<feature type="transmembrane region" description="Helical" evidence="7">
    <location>
        <begin position="29"/>
        <end position="50"/>
    </location>
</feature>
<dbReference type="InterPro" id="IPR003439">
    <property type="entry name" value="ABC_transporter-like_ATP-bd"/>
</dbReference>
<dbReference type="Pfam" id="PF00005">
    <property type="entry name" value="ABC_tran"/>
    <property type="match status" value="1"/>
</dbReference>
<dbReference type="RefSeq" id="WP_132187566.1">
    <property type="nucleotide sequence ID" value="NZ_SLWM01000001.1"/>
</dbReference>
<sequence length="507" mass="52214">MRAKTLAATGLLLAVLAEACSVGILGLSGWFIAASAVAGASAYSAFSYLAPSGGVRAFALGRIATGYASRVVLHAAALRRISVARLAVYDQAAESEGTGWSGQSLDRVMADADTTGMALIQATTPVVVAAVMTAGGCVAIVLAGYPLVALTLAAAVIACTVLAAAAARRTDDTTRTRGLLRTELVTTVEAWPEMASLGATDQLAHRTLQHLAAFEGRRNRHAATTARALGGTRAVTATALLLTLLLTARAGATVATLVFVALLSAGVLANAERLVTAAGAWAQSRQADAHLASIGEEETRRPAVAKTFEAMYDGHGLTVAGYRLPETPTRDAREIGFAVAASQTLVITGPSGSGKTTLITAIATALRQRPGPAVVTAVLADDYLFTGTIADNLRLSNPTVKDVDVADLLGVMGLDRAGVEPLTNVGVGGRGLSGGEQRRLHIARALVTQPDVLLVDEPTTGLDPDTATEVLHAVRRRLPQAVLVVAMHEPPGDRRPLGPNWTTLSVG</sequence>
<dbReference type="InterPro" id="IPR039421">
    <property type="entry name" value="Type_1_exporter"/>
</dbReference>
<feature type="transmembrane region" description="Helical" evidence="7">
    <location>
        <begin position="147"/>
        <end position="167"/>
    </location>
</feature>
<dbReference type="Gene3D" id="3.40.50.300">
    <property type="entry name" value="P-loop containing nucleotide triphosphate hydrolases"/>
    <property type="match status" value="1"/>
</dbReference>
<keyword evidence="5 7" id="KW-1133">Transmembrane helix</keyword>
<comment type="caution">
    <text evidence="10">The sequence shown here is derived from an EMBL/GenBank/DDBJ whole genome shotgun (WGS) entry which is preliminary data.</text>
</comment>
<feature type="domain" description="ABC transporter" evidence="8">
    <location>
        <begin position="299"/>
        <end position="506"/>
    </location>
</feature>
<evidence type="ECO:0000256" key="7">
    <source>
        <dbReference type="SAM" id="Phobius"/>
    </source>
</evidence>
<evidence type="ECO:0000259" key="9">
    <source>
        <dbReference type="PROSITE" id="PS50929"/>
    </source>
</evidence>
<dbReference type="SUPFAM" id="SSF52540">
    <property type="entry name" value="P-loop containing nucleoside triphosphate hydrolases"/>
    <property type="match status" value="1"/>
</dbReference>
<keyword evidence="2 7" id="KW-0812">Transmembrane</keyword>
<evidence type="ECO:0000256" key="2">
    <source>
        <dbReference type="ARBA" id="ARBA00022692"/>
    </source>
</evidence>
<accession>A0ABY2BTR6</accession>
<reference evidence="10 11" key="1">
    <citation type="journal article" date="2015" name="Stand. Genomic Sci.">
        <title>Genomic Encyclopedia of Bacterial and Archaeal Type Strains, Phase III: the genomes of soil and plant-associated and newly described type strains.</title>
        <authorList>
            <person name="Whitman W.B."/>
            <person name="Woyke T."/>
            <person name="Klenk H.P."/>
            <person name="Zhou Y."/>
            <person name="Lilburn T.G."/>
            <person name="Beck B.J."/>
            <person name="De Vos P."/>
            <person name="Vandamme P."/>
            <person name="Eisen J.A."/>
            <person name="Garrity G."/>
            <person name="Hugenholtz P."/>
            <person name="Kyrpides N.C."/>
        </authorList>
    </citation>
    <scope>NUCLEOTIDE SEQUENCE [LARGE SCALE GENOMIC DNA]</scope>
    <source>
        <strain evidence="10 11">VKM Ac-2538</strain>
    </source>
</reference>
<evidence type="ECO:0000259" key="8">
    <source>
        <dbReference type="PROSITE" id="PS50893"/>
    </source>
</evidence>
<evidence type="ECO:0000256" key="4">
    <source>
        <dbReference type="ARBA" id="ARBA00022840"/>
    </source>
</evidence>
<name>A0ABY2BTR6_9ACTN</name>
<dbReference type="Gene3D" id="1.20.1560.10">
    <property type="entry name" value="ABC transporter type 1, transmembrane domain"/>
    <property type="match status" value="1"/>
</dbReference>
<feature type="domain" description="ABC transmembrane type-1" evidence="9">
    <location>
        <begin position="8"/>
        <end position="283"/>
    </location>
</feature>
<dbReference type="Proteomes" id="UP000295818">
    <property type="component" value="Unassembled WGS sequence"/>
</dbReference>
<feature type="transmembrane region" description="Helical" evidence="7">
    <location>
        <begin position="252"/>
        <end position="271"/>
    </location>
</feature>
<dbReference type="PANTHER" id="PTHR24221:SF654">
    <property type="entry name" value="ATP-BINDING CASSETTE SUB-FAMILY B MEMBER 6"/>
    <property type="match status" value="1"/>
</dbReference>
<protein>
    <submittedName>
        <fullName evidence="10">ATP-binding cassette subfamily C protein CydC</fullName>
    </submittedName>
</protein>
<dbReference type="InterPro" id="IPR027417">
    <property type="entry name" value="P-loop_NTPase"/>
</dbReference>
<evidence type="ECO:0000256" key="6">
    <source>
        <dbReference type="ARBA" id="ARBA00023136"/>
    </source>
</evidence>
<gene>
    <name evidence="10" type="ORF">EV644_10122</name>
</gene>
<dbReference type="GO" id="GO:0005524">
    <property type="term" value="F:ATP binding"/>
    <property type="evidence" value="ECO:0007669"/>
    <property type="project" value="UniProtKB-KW"/>
</dbReference>